<gene>
    <name evidence="8" type="primary">rmlD_1</name>
    <name evidence="8" type="ORF">LMG28140_00003</name>
</gene>
<dbReference type="Gene3D" id="3.40.50.720">
    <property type="entry name" value="NAD(P)-binding Rossmann-like Domain"/>
    <property type="match status" value="1"/>
</dbReference>
<keyword evidence="6 8" id="KW-0560">Oxidoreductase</keyword>
<evidence type="ECO:0000259" key="7">
    <source>
        <dbReference type="Pfam" id="PF04321"/>
    </source>
</evidence>
<dbReference type="InterPro" id="IPR029903">
    <property type="entry name" value="RmlD-like-bd"/>
</dbReference>
<reference evidence="8 9" key="1">
    <citation type="submission" date="2020-10" db="EMBL/GenBank/DDBJ databases">
        <authorList>
            <person name="Peeters C."/>
        </authorList>
    </citation>
    <scope>NUCLEOTIDE SEQUENCE [LARGE SCALE GENOMIC DNA]</scope>
    <source>
        <strain evidence="8 9">LMG 28140</strain>
    </source>
</reference>
<keyword evidence="6" id="KW-0521">NADP</keyword>
<dbReference type="InterPro" id="IPR036291">
    <property type="entry name" value="NAD(P)-bd_dom_sf"/>
</dbReference>
<evidence type="ECO:0000256" key="5">
    <source>
        <dbReference type="ARBA" id="ARBA00048200"/>
    </source>
</evidence>
<proteinExistence type="inferred from homology"/>
<comment type="function">
    <text evidence="6">Catalyzes the reduction of dTDP-6-deoxy-L-lyxo-4-hexulose to yield dTDP-L-rhamnose.</text>
</comment>
<dbReference type="RefSeq" id="WP_201640262.1">
    <property type="nucleotide sequence ID" value="NZ_CAJHCP010000001.1"/>
</dbReference>
<evidence type="ECO:0000313" key="9">
    <source>
        <dbReference type="Proteomes" id="UP000598032"/>
    </source>
</evidence>
<comment type="pathway">
    <text evidence="1 6">Carbohydrate biosynthesis; dTDP-L-rhamnose biosynthesis.</text>
</comment>
<evidence type="ECO:0000256" key="2">
    <source>
        <dbReference type="ARBA" id="ARBA00010944"/>
    </source>
</evidence>
<evidence type="ECO:0000256" key="1">
    <source>
        <dbReference type="ARBA" id="ARBA00004781"/>
    </source>
</evidence>
<comment type="catalytic activity">
    <reaction evidence="5 6">
        <text>dTDP-beta-L-rhamnose + NADP(+) = dTDP-4-dehydro-beta-L-rhamnose + NADPH + H(+)</text>
        <dbReference type="Rhea" id="RHEA:21796"/>
        <dbReference type="ChEBI" id="CHEBI:15378"/>
        <dbReference type="ChEBI" id="CHEBI:57510"/>
        <dbReference type="ChEBI" id="CHEBI:57783"/>
        <dbReference type="ChEBI" id="CHEBI:58349"/>
        <dbReference type="ChEBI" id="CHEBI:62830"/>
        <dbReference type="EC" id="1.1.1.133"/>
    </reaction>
</comment>
<sequence length="316" mass="33935">MFKVAVIGASGLLGRALVNELARQADWQVVATSFSRPGPNTIPLDIRDAQAVEQFVEHVAPDALVIAAAERRPDVCEHDPALARALNVDAVRVLAAAASRRGAWTLSISTDYVFDGTHPPYAHDSTPAPLNAYGHSKLDGERALIETTSLGCVLRLPLLYGPIVSWAESAVTSLVPAIAASASAHGTGDTNVTNGKPAVMDAWAIRYPTFTPDVAFVIRQMLERHARGETIRGIVQWSGDEPMTKYDIAVRLADALQLDAHLTPQHTPTDATPRPHNCHLASGQLEALGIGRRTPFDTAIRQVLAAFPWRGETLAT</sequence>
<dbReference type="PANTHER" id="PTHR10491">
    <property type="entry name" value="DTDP-4-DEHYDRORHAMNOSE REDUCTASE"/>
    <property type="match status" value="1"/>
</dbReference>
<keyword evidence="9" id="KW-1185">Reference proteome</keyword>
<dbReference type="SUPFAM" id="SSF51735">
    <property type="entry name" value="NAD(P)-binding Rossmann-fold domains"/>
    <property type="match status" value="1"/>
</dbReference>
<protein>
    <recommendedName>
        <fullName evidence="4 6">dTDP-4-dehydrorhamnose reductase</fullName>
        <ecNumber evidence="3 6">1.1.1.133</ecNumber>
    </recommendedName>
</protein>
<dbReference type="PANTHER" id="PTHR10491:SF4">
    <property type="entry name" value="METHIONINE ADENOSYLTRANSFERASE 2 SUBUNIT BETA"/>
    <property type="match status" value="1"/>
</dbReference>
<dbReference type="InterPro" id="IPR005913">
    <property type="entry name" value="dTDP_dehydrorham_reduct"/>
</dbReference>
<name>A0ABM8N7W9_9BURK</name>
<evidence type="ECO:0000256" key="6">
    <source>
        <dbReference type="RuleBase" id="RU364082"/>
    </source>
</evidence>
<dbReference type="CDD" id="cd05254">
    <property type="entry name" value="dTDP_HR_like_SDR_e"/>
    <property type="match status" value="1"/>
</dbReference>
<feature type="domain" description="RmlD-like substrate binding" evidence="7">
    <location>
        <begin position="3"/>
        <end position="306"/>
    </location>
</feature>
<dbReference type="EC" id="1.1.1.133" evidence="3 6"/>
<organism evidence="8 9">
    <name type="scientific">Paraburkholderia metrosideri</name>
    <dbReference type="NCBI Taxonomy" id="580937"/>
    <lineage>
        <taxon>Bacteria</taxon>
        <taxon>Pseudomonadati</taxon>
        <taxon>Pseudomonadota</taxon>
        <taxon>Betaproteobacteria</taxon>
        <taxon>Burkholderiales</taxon>
        <taxon>Burkholderiaceae</taxon>
        <taxon>Paraburkholderia</taxon>
    </lineage>
</organism>
<evidence type="ECO:0000313" key="8">
    <source>
        <dbReference type="EMBL" id="CAD6506781.1"/>
    </source>
</evidence>
<comment type="similarity">
    <text evidence="2 6">Belongs to the dTDP-4-dehydrorhamnose reductase family.</text>
</comment>
<comment type="cofactor">
    <cofactor evidence="6">
        <name>Mg(2+)</name>
        <dbReference type="ChEBI" id="CHEBI:18420"/>
    </cofactor>
    <text evidence="6">Binds 1 Mg(2+) ion per monomer.</text>
</comment>
<dbReference type="GO" id="GO:0008831">
    <property type="term" value="F:dTDP-4-dehydrorhamnose reductase activity"/>
    <property type="evidence" value="ECO:0007669"/>
    <property type="project" value="UniProtKB-EC"/>
</dbReference>
<dbReference type="EMBL" id="CAJHCP010000001">
    <property type="protein sequence ID" value="CAD6506781.1"/>
    <property type="molecule type" value="Genomic_DNA"/>
</dbReference>
<evidence type="ECO:0000256" key="4">
    <source>
        <dbReference type="ARBA" id="ARBA00017099"/>
    </source>
</evidence>
<comment type="caution">
    <text evidence="8">The sequence shown here is derived from an EMBL/GenBank/DDBJ whole genome shotgun (WGS) entry which is preliminary data.</text>
</comment>
<dbReference type="Proteomes" id="UP000598032">
    <property type="component" value="Unassembled WGS sequence"/>
</dbReference>
<accession>A0ABM8N7W9</accession>
<dbReference type="Pfam" id="PF04321">
    <property type="entry name" value="RmlD_sub_bind"/>
    <property type="match status" value="1"/>
</dbReference>
<evidence type="ECO:0000256" key="3">
    <source>
        <dbReference type="ARBA" id="ARBA00012929"/>
    </source>
</evidence>